<evidence type="ECO:0000313" key="5">
    <source>
        <dbReference type="Proteomes" id="UP000499080"/>
    </source>
</evidence>
<sequence>MTSWVKRPPSGVVHKPTPPRPIQTGVRPGNRTETKRITLARRANGRPPAGVVHKPTPPRPTQKGSRYVIFQVTLESCEDFVKIEKVTVSDDKPDLLLTLDRSKLASVGKKAIGDFLGELQPYRSTANIAAAKEMYDKYSLVASEENKCPFLEYTKIVIDRKKPRRMFVQANAFLESDKGKLKTYPSTPEGMIQSWMERF</sequence>
<dbReference type="Pfam" id="PF03571">
    <property type="entry name" value="Peptidase_M49"/>
    <property type="match status" value="1"/>
</dbReference>
<organism evidence="4 5">
    <name type="scientific">Araneus ventricosus</name>
    <name type="common">Orbweaver spider</name>
    <name type="synonym">Epeira ventricosa</name>
    <dbReference type="NCBI Taxonomy" id="182803"/>
    <lineage>
        <taxon>Eukaryota</taxon>
        <taxon>Metazoa</taxon>
        <taxon>Ecdysozoa</taxon>
        <taxon>Arthropoda</taxon>
        <taxon>Chelicerata</taxon>
        <taxon>Arachnida</taxon>
        <taxon>Araneae</taxon>
        <taxon>Araneomorphae</taxon>
        <taxon>Entelegynae</taxon>
        <taxon>Araneoidea</taxon>
        <taxon>Araneidae</taxon>
        <taxon>Araneus</taxon>
    </lineage>
</organism>
<evidence type="ECO:0000256" key="1">
    <source>
        <dbReference type="ARBA" id="ARBA00022723"/>
    </source>
</evidence>
<accession>A0A4Y2S1D7</accession>
<dbReference type="AlphaFoldDB" id="A0A4Y2S1D7"/>
<dbReference type="GO" id="GO:0005737">
    <property type="term" value="C:cytoplasm"/>
    <property type="evidence" value="ECO:0007669"/>
    <property type="project" value="TreeGrafter"/>
</dbReference>
<name>A0A4Y2S1D7_ARAVE</name>
<keyword evidence="1" id="KW-0479">Metal-binding</keyword>
<comment type="caution">
    <text evidence="4">The sequence shown here is derived from an EMBL/GenBank/DDBJ whole genome shotgun (WGS) entry which is preliminary data.</text>
</comment>
<keyword evidence="2" id="KW-0378">Hydrolase</keyword>
<dbReference type="GO" id="GO:0008239">
    <property type="term" value="F:dipeptidyl-peptidase activity"/>
    <property type="evidence" value="ECO:0007669"/>
    <property type="project" value="TreeGrafter"/>
</dbReference>
<dbReference type="Proteomes" id="UP000499080">
    <property type="component" value="Unassembled WGS sequence"/>
</dbReference>
<evidence type="ECO:0000256" key="3">
    <source>
        <dbReference type="SAM" id="MobiDB-lite"/>
    </source>
</evidence>
<dbReference type="PANTHER" id="PTHR23422">
    <property type="entry name" value="DIPEPTIDYL PEPTIDASE III-RELATED"/>
    <property type="match status" value="1"/>
</dbReference>
<evidence type="ECO:0000313" key="4">
    <source>
        <dbReference type="EMBL" id="GBN81279.1"/>
    </source>
</evidence>
<evidence type="ECO:0000256" key="2">
    <source>
        <dbReference type="ARBA" id="ARBA00022801"/>
    </source>
</evidence>
<dbReference type="GO" id="GO:0046872">
    <property type="term" value="F:metal ion binding"/>
    <property type="evidence" value="ECO:0007669"/>
    <property type="project" value="UniProtKB-KW"/>
</dbReference>
<feature type="region of interest" description="Disordered" evidence="3">
    <location>
        <begin position="1"/>
        <end position="63"/>
    </location>
</feature>
<dbReference type="OrthoDB" id="4694525at2759"/>
<protein>
    <submittedName>
        <fullName evidence="4">Dipeptidyl peptidase 3</fullName>
    </submittedName>
</protein>
<dbReference type="PANTHER" id="PTHR23422:SF11">
    <property type="entry name" value="DIPEPTIDYL PEPTIDASE 3"/>
    <property type="match status" value="1"/>
</dbReference>
<reference evidence="4 5" key="1">
    <citation type="journal article" date="2019" name="Sci. Rep.">
        <title>Orb-weaving spider Araneus ventricosus genome elucidates the spidroin gene catalogue.</title>
        <authorList>
            <person name="Kono N."/>
            <person name="Nakamura H."/>
            <person name="Ohtoshi R."/>
            <person name="Moran D.A.P."/>
            <person name="Shinohara A."/>
            <person name="Yoshida Y."/>
            <person name="Fujiwara M."/>
            <person name="Mori M."/>
            <person name="Tomita M."/>
            <person name="Arakawa K."/>
        </authorList>
    </citation>
    <scope>NUCLEOTIDE SEQUENCE [LARGE SCALE GENOMIC DNA]</scope>
</reference>
<keyword evidence="5" id="KW-1185">Reference proteome</keyword>
<gene>
    <name evidence="4" type="primary">dpp3_0</name>
    <name evidence="4" type="ORF">AVEN_218362_1</name>
</gene>
<dbReference type="EMBL" id="BGPR01019207">
    <property type="protein sequence ID" value="GBN81279.1"/>
    <property type="molecule type" value="Genomic_DNA"/>
</dbReference>
<dbReference type="InterPro" id="IPR039461">
    <property type="entry name" value="Peptidase_M49"/>
</dbReference>
<proteinExistence type="predicted"/>